<accession>A0ABN2V0A2</accession>
<dbReference type="PANTHER" id="PTHR35936:SF17">
    <property type="entry name" value="ARGININE-BINDING EXTRACELLULAR PROTEIN ARTP"/>
    <property type="match status" value="1"/>
</dbReference>
<evidence type="ECO:0000256" key="4">
    <source>
        <dbReference type="RuleBase" id="RU003744"/>
    </source>
</evidence>
<dbReference type="Pfam" id="PF00497">
    <property type="entry name" value="SBP_bac_3"/>
    <property type="match status" value="1"/>
</dbReference>
<dbReference type="PROSITE" id="PS01039">
    <property type="entry name" value="SBP_BACTERIAL_3"/>
    <property type="match status" value="1"/>
</dbReference>
<dbReference type="SUPFAM" id="SSF53850">
    <property type="entry name" value="Periplasmic binding protein-like II"/>
    <property type="match status" value="1"/>
</dbReference>
<dbReference type="InterPro" id="IPR001638">
    <property type="entry name" value="Solute-binding_3/MltF_N"/>
</dbReference>
<evidence type="ECO:0000256" key="5">
    <source>
        <dbReference type="SAM" id="MobiDB-lite"/>
    </source>
</evidence>
<dbReference type="SMART" id="SM00062">
    <property type="entry name" value="PBPb"/>
    <property type="match status" value="1"/>
</dbReference>
<gene>
    <name evidence="8" type="ORF">GCM10009839_60550</name>
</gene>
<keyword evidence="9" id="KW-1185">Reference proteome</keyword>
<feature type="region of interest" description="Disordered" evidence="5">
    <location>
        <begin position="38"/>
        <end position="65"/>
    </location>
</feature>
<evidence type="ECO:0000256" key="6">
    <source>
        <dbReference type="SAM" id="SignalP"/>
    </source>
</evidence>
<evidence type="ECO:0000256" key="3">
    <source>
        <dbReference type="ARBA" id="ARBA00022729"/>
    </source>
</evidence>
<comment type="caution">
    <text evidence="8">The sequence shown here is derived from an EMBL/GenBank/DDBJ whole genome shotgun (WGS) entry which is preliminary data.</text>
</comment>
<comment type="subcellular location">
    <subcellularLocation>
        <location evidence="1">Cell envelope</location>
    </subcellularLocation>
</comment>
<keyword evidence="3 6" id="KW-0732">Signal</keyword>
<feature type="chain" id="PRO_5046808700" evidence="6">
    <location>
        <begin position="30"/>
        <end position="340"/>
    </location>
</feature>
<dbReference type="Gene3D" id="3.40.190.10">
    <property type="entry name" value="Periplasmic binding protein-like II"/>
    <property type="match status" value="2"/>
</dbReference>
<reference evidence="8 9" key="1">
    <citation type="journal article" date="2019" name="Int. J. Syst. Evol. Microbiol.">
        <title>The Global Catalogue of Microorganisms (GCM) 10K type strain sequencing project: providing services to taxonomists for standard genome sequencing and annotation.</title>
        <authorList>
            <consortium name="The Broad Institute Genomics Platform"/>
            <consortium name="The Broad Institute Genome Sequencing Center for Infectious Disease"/>
            <person name="Wu L."/>
            <person name="Ma J."/>
        </authorList>
    </citation>
    <scope>NUCLEOTIDE SEQUENCE [LARGE SCALE GENOMIC DNA]</scope>
    <source>
        <strain evidence="8 9">JCM 16014</strain>
    </source>
</reference>
<organism evidence="8 9">
    <name type="scientific">Catenulispora yoronensis</name>
    <dbReference type="NCBI Taxonomy" id="450799"/>
    <lineage>
        <taxon>Bacteria</taxon>
        <taxon>Bacillati</taxon>
        <taxon>Actinomycetota</taxon>
        <taxon>Actinomycetes</taxon>
        <taxon>Catenulisporales</taxon>
        <taxon>Catenulisporaceae</taxon>
        <taxon>Catenulispora</taxon>
    </lineage>
</organism>
<feature type="signal peptide" evidence="6">
    <location>
        <begin position="1"/>
        <end position="29"/>
    </location>
</feature>
<dbReference type="RefSeq" id="WP_344669086.1">
    <property type="nucleotide sequence ID" value="NZ_BAAAQN010000043.1"/>
</dbReference>
<dbReference type="PANTHER" id="PTHR35936">
    <property type="entry name" value="MEMBRANE-BOUND LYTIC MUREIN TRANSGLYCOSYLASE F"/>
    <property type="match status" value="1"/>
</dbReference>
<evidence type="ECO:0000313" key="9">
    <source>
        <dbReference type="Proteomes" id="UP001500751"/>
    </source>
</evidence>
<name>A0ABN2V0A2_9ACTN</name>
<dbReference type="PROSITE" id="PS51257">
    <property type="entry name" value="PROKAR_LIPOPROTEIN"/>
    <property type="match status" value="1"/>
</dbReference>
<feature type="domain" description="Solute-binding protein family 3/N-terminal" evidence="7">
    <location>
        <begin position="96"/>
        <end position="326"/>
    </location>
</feature>
<sequence length="340" mass="34191">MTTLGRPGRRPTFAAVPLAVLAAATVLLAGACGSASKAGPADGKPAAAGAPAAAAGSSATPGAASTAIPTEDVVSAVQADPALKAELPAAIAARGTLLLGTTKTTGQSGLPHAGIDGSGKEVGLDVDLRNAIAKKLGVTWDTQYGTFQTLIPGTQNGKYDVGWGNFGVTKAREQIVDFATYLTDGQSFLGASSVKTDKVATLTDLCGYNVATSPGSTFQQILTDGASKCSAAGKDPYKVQYFADSAPIFLGLGNGKIDIYFGPTLSLKYDAVHVPDTKFLGQISSTPVGVVVAKGSPLAKAVSDAVNALIADGSYAKIFAKWGVADTALASSQVNPTPNL</sequence>
<evidence type="ECO:0000313" key="8">
    <source>
        <dbReference type="EMBL" id="GAA2047363.1"/>
    </source>
</evidence>
<evidence type="ECO:0000259" key="7">
    <source>
        <dbReference type="SMART" id="SM00062"/>
    </source>
</evidence>
<protein>
    <submittedName>
        <fullName evidence="8">ABC transporter substrate-binding protein</fullName>
    </submittedName>
</protein>
<evidence type="ECO:0000256" key="2">
    <source>
        <dbReference type="ARBA" id="ARBA00010333"/>
    </source>
</evidence>
<comment type="similarity">
    <text evidence="2 4">Belongs to the bacterial solute-binding protein 3 family.</text>
</comment>
<dbReference type="InterPro" id="IPR018313">
    <property type="entry name" value="SBP_3_CS"/>
</dbReference>
<evidence type="ECO:0000256" key="1">
    <source>
        <dbReference type="ARBA" id="ARBA00004196"/>
    </source>
</evidence>
<proteinExistence type="inferred from homology"/>
<dbReference type="Proteomes" id="UP001500751">
    <property type="component" value="Unassembled WGS sequence"/>
</dbReference>
<dbReference type="EMBL" id="BAAAQN010000043">
    <property type="protein sequence ID" value="GAA2047363.1"/>
    <property type="molecule type" value="Genomic_DNA"/>
</dbReference>